<comment type="caution">
    <text evidence="2">The sequence shown here is derived from an EMBL/GenBank/DDBJ whole genome shotgun (WGS) entry which is preliminary data.</text>
</comment>
<proteinExistence type="predicted"/>
<evidence type="ECO:0000313" key="2">
    <source>
        <dbReference type="EMBL" id="PPE71496.1"/>
    </source>
</evidence>
<evidence type="ECO:0000313" key="3">
    <source>
        <dbReference type="Proteomes" id="UP000239406"/>
    </source>
</evidence>
<dbReference type="SUPFAM" id="SSF47413">
    <property type="entry name" value="lambda repressor-like DNA-binding domains"/>
    <property type="match status" value="1"/>
</dbReference>
<dbReference type="GO" id="GO:0003677">
    <property type="term" value="F:DNA binding"/>
    <property type="evidence" value="ECO:0007669"/>
    <property type="project" value="InterPro"/>
</dbReference>
<protein>
    <submittedName>
        <fullName evidence="2">XRE family transcriptional regulator</fullName>
    </submittedName>
</protein>
<feature type="compositionally biased region" description="Basic residues" evidence="1">
    <location>
        <begin position="125"/>
        <end position="135"/>
    </location>
</feature>
<dbReference type="AlphaFoldDB" id="A0A2S5T966"/>
<dbReference type="SMART" id="SM00530">
    <property type="entry name" value="HTH_XRE"/>
    <property type="match status" value="1"/>
</dbReference>
<dbReference type="Gene3D" id="1.10.260.40">
    <property type="entry name" value="lambda repressor-like DNA-binding domains"/>
    <property type="match status" value="1"/>
</dbReference>
<dbReference type="Pfam" id="PF13560">
    <property type="entry name" value="HTH_31"/>
    <property type="match status" value="1"/>
</dbReference>
<dbReference type="InterPro" id="IPR010982">
    <property type="entry name" value="Lambda_DNA-bd_dom_sf"/>
</dbReference>
<sequence>MANALYNATGSTARTMRKRAGAWLKSLREQAGLTQLEMATRLGYAYLTMISQIERGIGRVPPEDWPTWAELLRVDTREFARQMLYWYDPHAHYALFGGIHPHDAENLPRETSNVNRSFESGLAKTGRKPGRVSGD</sequence>
<dbReference type="Proteomes" id="UP000239406">
    <property type="component" value="Unassembled WGS sequence"/>
</dbReference>
<dbReference type="PROSITE" id="PS50943">
    <property type="entry name" value="HTH_CROC1"/>
    <property type="match status" value="1"/>
</dbReference>
<dbReference type="EMBL" id="PSNY01000001">
    <property type="protein sequence ID" value="PPE71496.1"/>
    <property type="molecule type" value="Genomic_DNA"/>
</dbReference>
<feature type="region of interest" description="Disordered" evidence="1">
    <location>
        <begin position="107"/>
        <end position="135"/>
    </location>
</feature>
<accession>A0A2S5T966</accession>
<gene>
    <name evidence="2" type="ORF">C1702_00385</name>
</gene>
<feature type="compositionally biased region" description="Polar residues" evidence="1">
    <location>
        <begin position="109"/>
        <end position="118"/>
    </location>
</feature>
<reference evidence="2 3" key="1">
    <citation type="submission" date="2018-02" db="EMBL/GenBank/DDBJ databases">
        <title>Reclassifiation of [Polyangium] brachysporum DSM 7029 as Guopingzhaonella breviflexa gen. nov., sp. nov., a member of the family Comamonadaceae.</title>
        <authorList>
            <person name="Tang B."/>
        </authorList>
    </citation>
    <scope>NUCLEOTIDE SEQUENCE [LARGE SCALE GENOMIC DNA]</scope>
    <source>
        <strain evidence="2 3">DSM 15344</strain>
    </source>
</reference>
<dbReference type="RefSeq" id="WP_104355690.1">
    <property type="nucleotide sequence ID" value="NZ_PSNY01000001.1"/>
</dbReference>
<evidence type="ECO:0000256" key="1">
    <source>
        <dbReference type="SAM" id="MobiDB-lite"/>
    </source>
</evidence>
<dbReference type="CDD" id="cd00093">
    <property type="entry name" value="HTH_XRE"/>
    <property type="match status" value="1"/>
</dbReference>
<organism evidence="2 3">
    <name type="scientific">Caldimonas thermodepolymerans</name>
    <dbReference type="NCBI Taxonomy" id="215580"/>
    <lineage>
        <taxon>Bacteria</taxon>
        <taxon>Pseudomonadati</taxon>
        <taxon>Pseudomonadota</taxon>
        <taxon>Betaproteobacteria</taxon>
        <taxon>Burkholderiales</taxon>
        <taxon>Sphaerotilaceae</taxon>
        <taxon>Caldimonas</taxon>
    </lineage>
</organism>
<keyword evidence="3" id="KW-1185">Reference proteome</keyword>
<dbReference type="InterPro" id="IPR001387">
    <property type="entry name" value="Cro/C1-type_HTH"/>
</dbReference>
<name>A0A2S5T966_9BURK</name>